<dbReference type="PANTHER" id="PTHR23402">
    <property type="entry name" value="PROTEASE FAMILY C15 PYROGLUTAMYL-PEPTIDASE I-RELATED"/>
    <property type="match status" value="1"/>
</dbReference>
<accession>A0ABX4N208</accession>
<gene>
    <name evidence="7" type="ORF">ATK23_2837</name>
</gene>
<dbReference type="CDD" id="cd00501">
    <property type="entry name" value="Peptidase_C15"/>
    <property type="match status" value="1"/>
</dbReference>
<evidence type="ECO:0000256" key="3">
    <source>
        <dbReference type="ARBA" id="ARBA00022670"/>
    </source>
</evidence>
<dbReference type="PRINTS" id="PR00706">
    <property type="entry name" value="PYROGLUPTASE"/>
</dbReference>
<evidence type="ECO:0000313" key="8">
    <source>
        <dbReference type="Proteomes" id="UP000229263"/>
    </source>
</evidence>
<dbReference type="EC" id="3.4.19.3" evidence="6"/>
<keyword evidence="5" id="KW-0788">Thiol protease</keyword>
<comment type="similarity">
    <text evidence="1">Belongs to the peptidase C15 family.</text>
</comment>
<protein>
    <recommendedName>
        <fullName evidence="6">Pyroglutamyl-peptidase I</fullName>
        <ecNumber evidence="6">3.4.19.3</ecNumber>
    </recommendedName>
</protein>
<comment type="caution">
    <text evidence="7">The sequence shown here is derived from an EMBL/GenBank/DDBJ whole genome shotgun (WGS) entry which is preliminary data.</text>
</comment>
<evidence type="ECO:0000256" key="6">
    <source>
        <dbReference type="PROSITE-ProRule" id="PRU10077"/>
    </source>
</evidence>
<dbReference type="Gene3D" id="3.40.630.20">
    <property type="entry name" value="Peptidase C15, pyroglutamyl peptidase I-like"/>
    <property type="match status" value="1"/>
</dbReference>
<sequence>MHILVTGFDPFGNDAFNASGEAVRQLPARLGEHEVTTAILPVSFAASGQVLASLLAEHQPDALICVGEAGGRAAITPERWAVNEDHARIPDNDGEQPRSTAIRENAPTRVEASINPTAAAQALLAAGLEASVSEDAGRFVCNHVAYMAYSQPVPSLFIHVPALRPPGIRATVGAETDATTCQPHDGELSQLPQALGIAILGALDATNPTSA</sequence>
<dbReference type="SUPFAM" id="SSF53182">
    <property type="entry name" value="Pyrrolidone carboxyl peptidase (pyroglutamate aminopeptidase)"/>
    <property type="match status" value="1"/>
</dbReference>
<dbReference type="InterPro" id="IPR016125">
    <property type="entry name" value="Peptidase_C15-like"/>
</dbReference>
<organism evidence="7 8">
    <name type="scientific">Glutamicibacter mysorens</name>
    <dbReference type="NCBI Taxonomy" id="257984"/>
    <lineage>
        <taxon>Bacteria</taxon>
        <taxon>Bacillati</taxon>
        <taxon>Actinomycetota</taxon>
        <taxon>Actinomycetes</taxon>
        <taxon>Micrococcales</taxon>
        <taxon>Micrococcaceae</taxon>
        <taxon>Glutamicibacter</taxon>
    </lineage>
</organism>
<dbReference type="EMBL" id="PGEY01000001">
    <property type="protein sequence ID" value="PJJ45557.1"/>
    <property type="molecule type" value="Genomic_DNA"/>
</dbReference>
<keyword evidence="2" id="KW-0963">Cytoplasm</keyword>
<dbReference type="InterPro" id="IPR000816">
    <property type="entry name" value="Peptidase_C15"/>
</dbReference>
<comment type="catalytic activity">
    <reaction evidence="6">
        <text>Release of an N-terminal pyroglutamyl group from a polypeptide, the second amino acid generally not being Pro.</text>
        <dbReference type="EC" id="3.4.19.3"/>
    </reaction>
</comment>
<dbReference type="Pfam" id="PF01470">
    <property type="entry name" value="Peptidase_C15"/>
    <property type="match status" value="1"/>
</dbReference>
<dbReference type="InterPro" id="IPR036440">
    <property type="entry name" value="Peptidase_C15-like_sf"/>
</dbReference>
<evidence type="ECO:0000256" key="1">
    <source>
        <dbReference type="ARBA" id="ARBA00006641"/>
    </source>
</evidence>
<evidence type="ECO:0000256" key="5">
    <source>
        <dbReference type="ARBA" id="ARBA00022807"/>
    </source>
</evidence>
<feature type="active site" evidence="6">
    <location>
        <position position="141"/>
    </location>
</feature>
<keyword evidence="8" id="KW-1185">Reference proteome</keyword>
<keyword evidence="4" id="KW-0378">Hydrolase</keyword>
<dbReference type="RefSeq" id="WP_066142618.1">
    <property type="nucleotide sequence ID" value="NZ_PGEY01000001.1"/>
</dbReference>
<dbReference type="PROSITE" id="PS01334">
    <property type="entry name" value="PYRASE_CYS"/>
    <property type="match status" value="1"/>
</dbReference>
<dbReference type="Proteomes" id="UP000229263">
    <property type="component" value="Unassembled WGS sequence"/>
</dbReference>
<evidence type="ECO:0000256" key="4">
    <source>
        <dbReference type="ARBA" id="ARBA00022801"/>
    </source>
</evidence>
<keyword evidence="3" id="KW-0645">Protease</keyword>
<name>A0ABX4N208_9MICC</name>
<dbReference type="InterPro" id="IPR033694">
    <property type="entry name" value="PGPEP1_Cys_AS"/>
</dbReference>
<evidence type="ECO:0000256" key="2">
    <source>
        <dbReference type="ARBA" id="ARBA00022490"/>
    </source>
</evidence>
<evidence type="ECO:0000313" key="7">
    <source>
        <dbReference type="EMBL" id="PJJ45557.1"/>
    </source>
</evidence>
<dbReference type="PANTHER" id="PTHR23402:SF1">
    <property type="entry name" value="PYROGLUTAMYL-PEPTIDASE I"/>
    <property type="match status" value="1"/>
</dbReference>
<proteinExistence type="inferred from homology"/>
<reference evidence="7 8" key="1">
    <citation type="submission" date="2017-11" db="EMBL/GenBank/DDBJ databases">
        <title>Sequencing the genomes of 1000 actinobacteria strains.</title>
        <authorList>
            <person name="Klenk H.-P."/>
        </authorList>
    </citation>
    <scope>NUCLEOTIDE SEQUENCE [LARGE SCALE GENOMIC DNA]</scope>
    <source>
        <strain evidence="7 8">DSM 12798</strain>
    </source>
</reference>